<sequence>MANAVQQRKGKGQKAAKKSQPMQDVIPSSFTPEEKDPELGTVLMIVVPFLLLLFSAFLHKLEVIDVPLYSTSFVQQGRRRGLYEQSHLTPCGLRCEQGYLCSKVEQQAFALELSGLPKLLFTLPLYKLLRKNHRATTLQ</sequence>
<organism evidence="3 4">
    <name type="scientific">Polychaeton citri CBS 116435</name>
    <dbReference type="NCBI Taxonomy" id="1314669"/>
    <lineage>
        <taxon>Eukaryota</taxon>
        <taxon>Fungi</taxon>
        <taxon>Dikarya</taxon>
        <taxon>Ascomycota</taxon>
        <taxon>Pezizomycotina</taxon>
        <taxon>Dothideomycetes</taxon>
        <taxon>Dothideomycetidae</taxon>
        <taxon>Capnodiales</taxon>
        <taxon>Capnodiaceae</taxon>
        <taxon>Polychaeton</taxon>
    </lineage>
</organism>
<comment type="caution">
    <text evidence="3">The sequence shown here is derived from an EMBL/GenBank/DDBJ whole genome shotgun (WGS) entry which is preliminary data.</text>
</comment>
<reference evidence="3" key="1">
    <citation type="journal article" date="2020" name="Stud. Mycol.">
        <title>101 Dothideomycetes genomes: a test case for predicting lifestyles and emergence of pathogens.</title>
        <authorList>
            <person name="Haridas S."/>
            <person name="Albert R."/>
            <person name="Binder M."/>
            <person name="Bloem J."/>
            <person name="Labutti K."/>
            <person name="Salamov A."/>
            <person name="Andreopoulos B."/>
            <person name="Baker S."/>
            <person name="Barry K."/>
            <person name="Bills G."/>
            <person name="Bluhm B."/>
            <person name="Cannon C."/>
            <person name="Castanera R."/>
            <person name="Culley D."/>
            <person name="Daum C."/>
            <person name="Ezra D."/>
            <person name="Gonzalez J."/>
            <person name="Henrissat B."/>
            <person name="Kuo A."/>
            <person name="Liang C."/>
            <person name="Lipzen A."/>
            <person name="Lutzoni F."/>
            <person name="Magnuson J."/>
            <person name="Mondo S."/>
            <person name="Nolan M."/>
            <person name="Ohm R."/>
            <person name="Pangilinan J."/>
            <person name="Park H.-J."/>
            <person name="Ramirez L."/>
            <person name="Alfaro M."/>
            <person name="Sun H."/>
            <person name="Tritt A."/>
            <person name="Yoshinaga Y."/>
            <person name="Zwiers L.-H."/>
            <person name="Turgeon B."/>
            <person name="Goodwin S."/>
            <person name="Spatafora J."/>
            <person name="Crous P."/>
            <person name="Grigoriev I."/>
        </authorList>
    </citation>
    <scope>NUCLEOTIDE SEQUENCE</scope>
    <source>
        <strain evidence="3">CBS 116435</strain>
    </source>
</reference>
<feature type="compositionally biased region" description="Basic residues" evidence="1">
    <location>
        <begin position="8"/>
        <end position="17"/>
    </location>
</feature>
<accession>A0A9P4UTI2</accession>
<dbReference type="Proteomes" id="UP000799441">
    <property type="component" value="Unassembled WGS sequence"/>
</dbReference>
<dbReference type="AlphaFoldDB" id="A0A9P4UTI2"/>
<feature type="transmembrane region" description="Helical" evidence="2">
    <location>
        <begin position="39"/>
        <end position="58"/>
    </location>
</feature>
<gene>
    <name evidence="3" type="ORF">K431DRAFT_301239</name>
</gene>
<name>A0A9P4UTI2_9PEZI</name>
<keyword evidence="4" id="KW-1185">Reference proteome</keyword>
<keyword evidence="2" id="KW-0472">Membrane</keyword>
<proteinExistence type="predicted"/>
<evidence type="ECO:0000313" key="3">
    <source>
        <dbReference type="EMBL" id="KAF2724125.1"/>
    </source>
</evidence>
<keyword evidence="2" id="KW-1133">Transmembrane helix</keyword>
<evidence type="ECO:0000256" key="2">
    <source>
        <dbReference type="SAM" id="Phobius"/>
    </source>
</evidence>
<protein>
    <submittedName>
        <fullName evidence="3">Uncharacterized protein</fullName>
    </submittedName>
</protein>
<evidence type="ECO:0000313" key="4">
    <source>
        <dbReference type="Proteomes" id="UP000799441"/>
    </source>
</evidence>
<feature type="region of interest" description="Disordered" evidence="1">
    <location>
        <begin position="1"/>
        <end position="31"/>
    </location>
</feature>
<keyword evidence="2" id="KW-0812">Transmembrane</keyword>
<evidence type="ECO:0000256" key="1">
    <source>
        <dbReference type="SAM" id="MobiDB-lite"/>
    </source>
</evidence>
<dbReference type="EMBL" id="MU003773">
    <property type="protein sequence ID" value="KAF2724125.1"/>
    <property type="molecule type" value="Genomic_DNA"/>
</dbReference>